<evidence type="ECO:0000313" key="3">
    <source>
        <dbReference type="Proteomes" id="UP000676336"/>
    </source>
</evidence>
<evidence type="ECO:0000256" key="1">
    <source>
        <dbReference type="SAM" id="MobiDB-lite"/>
    </source>
</evidence>
<sequence>ISHFSLQVPESNSTVTTDNNPQMTTSVSVEKQAFVPPRAMADMMSRRNDFPSRSP</sequence>
<dbReference type="AlphaFoldDB" id="A0A8S3ALG0"/>
<accession>A0A8S3ALG0</accession>
<feature type="compositionally biased region" description="Basic and acidic residues" evidence="1">
    <location>
        <begin position="44"/>
        <end position="55"/>
    </location>
</feature>
<feature type="compositionally biased region" description="Polar residues" evidence="1">
    <location>
        <begin position="1"/>
        <end position="29"/>
    </location>
</feature>
<dbReference type="EMBL" id="CAJOBI010136207">
    <property type="protein sequence ID" value="CAF4746679.1"/>
    <property type="molecule type" value="Genomic_DNA"/>
</dbReference>
<reference evidence="2" key="1">
    <citation type="submission" date="2021-02" db="EMBL/GenBank/DDBJ databases">
        <authorList>
            <person name="Nowell W R."/>
        </authorList>
    </citation>
    <scope>NUCLEOTIDE SEQUENCE</scope>
</reference>
<evidence type="ECO:0000313" key="2">
    <source>
        <dbReference type="EMBL" id="CAF4746679.1"/>
    </source>
</evidence>
<organism evidence="2 3">
    <name type="scientific">Rotaria magnacalcarata</name>
    <dbReference type="NCBI Taxonomy" id="392030"/>
    <lineage>
        <taxon>Eukaryota</taxon>
        <taxon>Metazoa</taxon>
        <taxon>Spiralia</taxon>
        <taxon>Gnathifera</taxon>
        <taxon>Rotifera</taxon>
        <taxon>Eurotatoria</taxon>
        <taxon>Bdelloidea</taxon>
        <taxon>Philodinida</taxon>
        <taxon>Philodinidae</taxon>
        <taxon>Rotaria</taxon>
    </lineage>
</organism>
<feature type="non-terminal residue" evidence="2">
    <location>
        <position position="1"/>
    </location>
</feature>
<name>A0A8S3ALG0_9BILA</name>
<proteinExistence type="predicted"/>
<feature type="region of interest" description="Disordered" evidence="1">
    <location>
        <begin position="1"/>
        <end position="55"/>
    </location>
</feature>
<dbReference type="Proteomes" id="UP000676336">
    <property type="component" value="Unassembled WGS sequence"/>
</dbReference>
<gene>
    <name evidence="2" type="ORF">SMN809_LOCUS44945</name>
</gene>
<comment type="caution">
    <text evidence="2">The sequence shown here is derived from an EMBL/GenBank/DDBJ whole genome shotgun (WGS) entry which is preliminary data.</text>
</comment>
<protein>
    <submittedName>
        <fullName evidence="2">Uncharacterized protein</fullName>
    </submittedName>
</protein>